<name>A0ABV4QUU6_9ACTN</name>
<gene>
    <name evidence="2" type="ORF">SM436_11860</name>
</gene>
<dbReference type="Proteomes" id="UP001569904">
    <property type="component" value="Unassembled WGS sequence"/>
</dbReference>
<proteinExistence type="predicted"/>
<evidence type="ECO:0000313" key="3">
    <source>
        <dbReference type="Proteomes" id="UP001569904"/>
    </source>
</evidence>
<protein>
    <submittedName>
        <fullName evidence="2">Uncharacterized protein</fullName>
    </submittedName>
</protein>
<evidence type="ECO:0000256" key="1">
    <source>
        <dbReference type="SAM" id="MobiDB-lite"/>
    </source>
</evidence>
<reference evidence="2 3" key="1">
    <citation type="submission" date="2023-11" db="EMBL/GenBank/DDBJ databases">
        <title>Actinomadura monticuli sp. nov., isolated from volcanic ash.</title>
        <authorList>
            <person name="Lee S.D."/>
            <person name="Yang H."/>
            <person name="Kim I.S."/>
        </authorList>
    </citation>
    <scope>NUCLEOTIDE SEQUENCE [LARGE SCALE GENOMIC DNA]</scope>
    <source>
        <strain evidence="2 3">DSM 45346</strain>
    </source>
</reference>
<sequence length="132" mass="13410">MSDNSPTMPSPRDAPGLWDFQLRILSGMRGNDAMVKGALRDLGAGQADMIAARERTEHIFLPAGRFENAAALLGTPVTSQTIQPTPAGVADDASPDEGHLRASSVAWAGLLPGGQGPDAAPGMGPVPSGPGA</sequence>
<dbReference type="EMBL" id="JAXCEH010000005">
    <property type="protein sequence ID" value="MFA1554381.1"/>
    <property type="molecule type" value="Genomic_DNA"/>
</dbReference>
<organism evidence="2 3">
    <name type="scientific">Actinomadura chokoriensis</name>
    <dbReference type="NCBI Taxonomy" id="454156"/>
    <lineage>
        <taxon>Bacteria</taxon>
        <taxon>Bacillati</taxon>
        <taxon>Actinomycetota</taxon>
        <taxon>Actinomycetes</taxon>
        <taxon>Streptosporangiales</taxon>
        <taxon>Thermomonosporaceae</taxon>
        <taxon>Actinomadura</taxon>
    </lineage>
</organism>
<keyword evidence="3" id="KW-1185">Reference proteome</keyword>
<comment type="caution">
    <text evidence="2">The sequence shown here is derived from an EMBL/GenBank/DDBJ whole genome shotgun (WGS) entry which is preliminary data.</text>
</comment>
<feature type="region of interest" description="Disordered" evidence="1">
    <location>
        <begin position="109"/>
        <end position="132"/>
    </location>
</feature>
<accession>A0ABV4QUU6</accession>
<evidence type="ECO:0000313" key="2">
    <source>
        <dbReference type="EMBL" id="MFA1554381.1"/>
    </source>
</evidence>
<dbReference type="RefSeq" id="WP_371940777.1">
    <property type="nucleotide sequence ID" value="NZ_JAXCEH010000005.1"/>
</dbReference>